<protein>
    <submittedName>
        <fullName evidence="3">Uncharacterized protein</fullName>
    </submittedName>
</protein>
<dbReference type="InterPro" id="IPR051706">
    <property type="entry name" value="Glycosyltransferase_domain"/>
</dbReference>
<keyword evidence="2" id="KW-0472">Membrane</keyword>
<reference evidence="3" key="1">
    <citation type="journal article" date="2019" name="bioRxiv">
        <title>The Genome of the Zebra Mussel, Dreissena polymorpha: A Resource for Invasive Species Research.</title>
        <authorList>
            <person name="McCartney M.A."/>
            <person name="Auch B."/>
            <person name="Kono T."/>
            <person name="Mallez S."/>
            <person name="Zhang Y."/>
            <person name="Obille A."/>
            <person name="Becker A."/>
            <person name="Abrahante J.E."/>
            <person name="Garbe J."/>
            <person name="Badalamenti J.P."/>
            <person name="Herman A."/>
            <person name="Mangelson H."/>
            <person name="Liachko I."/>
            <person name="Sullivan S."/>
            <person name="Sone E.D."/>
            <person name="Koren S."/>
            <person name="Silverstein K.A.T."/>
            <person name="Beckman K.B."/>
            <person name="Gohl D.M."/>
        </authorList>
    </citation>
    <scope>NUCLEOTIDE SEQUENCE</scope>
    <source>
        <strain evidence="3">Duluth1</strain>
        <tissue evidence="3">Whole animal</tissue>
    </source>
</reference>
<dbReference type="Proteomes" id="UP000828390">
    <property type="component" value="Unassembled WGS sequence"/>
</dbReference>
<dbReference type="Gene3D" id="3.90.550.20">
    <property type="match status" value="1"/>
</dbReference>
<keyword evidence="1" id="KW-0808">Transferase</keyword>
<organism evidence="3 4">
    <name type="scientific">Dreissena polymorpha</name>
    <name type="common">Zebra mussel</name>
    <name type="synonym">Mytilus polymorpha</name>
    <dbReference type="NCBI Taxonomy" id="45954"/>
    <lineage>
        <taxon>Eukaryota</taxon>
        <taxon>Metazoa</taxon>
        <taxon>Spiralia</taxon>
        <taxon>Lophotrochozoa</taxon>
        <taxon>Mollusca</taxon>
        <taxon>Bivalvia</taxon>
        <taxon>Autobranchia</taxon>
        <taxon>Heteroconchia</taxon>
        <taxon>Euheterodonta</taxon>
        <taxon>Imparidentia</taxon>
        <taxon>Neoheterodontei</taxon>
        <taxon>Myida</taxon>
        <taxon>Dreissenoidea</taxon>
        <taxon>Dreissenidae</taxon>
        <taxon>Dreissena</taxon>
    </lineage>
</organism>
<dbReference type="GO" id="GO:0016020">
    <property type="term" value="C:membrane"/>
    <property type="evidence" value="ECO:0007669"/>
    <property type="project" value="GOC"/>
</dbReference>
<proteinExistence type="predicted"/>
<name>A0A9D3YUH7_DREPO</name>
<evidence type="ECO:0000256" key="1">
    <source>
        <dbReference type="ARBA" id="ARBA00022679"/>
    </source>
</evidence>
<dbReference type="InterPro" id="IPR029044">
    <property type="entry name" value="Nucleotide-diphossugar_trans"/>
</dbReference>
<dbReference type="GO" id="GO:0000030">
    <property type="term" value="F:mannosyltransferase activity"/>
    <property type="evidence" value="ECO:0007669"/>
    <property type="project" value="TreeGrafter"/>
</dbReference>
<feature type="transmembrane region" description="Helical" evidence="2">
    <location>
        <begin position="303"/>
        <end position="322"/>
    </location>
</feature>
<sequence length="338" mass="39689">MAILRGFLYSTKVLQYFNCTCFGKTLKYVMLSIFVTSLILCLKLATNFSDIYFLTQPFSSYKRCNINCSEERTSAGYFPKHVHQIFFNAEGRGMPKNFEEGLLTWQRDHNLKYAFTYTLWNLSMVENLISINYPWMKRTFNGYSQWVQKVDLAKYVILHKYGGLYADLDISSKSRDISELYGKVSKETNVILYETQPFGIGGDFFLSKPTDPYFCEVLCALPQADKWYVLPYVTTMMSTGPLYLTVRYRTFHDQRTIKVLSSDELAPFIRHTKGATWHQLDGTIMWWIFCHRKDVSSYLQQHALIFLSVVLFLVTLSMCLVFKRRIHLIMKRRCFSRI</sequence>
<dbReference type="SUPFAM" id="SSF53448">
    <property type="entry name" value="Nucleotide-diphospho-sugar transferases"/>
    <property type="match status" value="1"/>
</dbReference>
<dbReference type="AlphaFoldDB" id="A0A9D3YUH7"/>
<dbReference type="PANTHER" id="PTHR32385:SF15">
    <property type="entry name" value="INOSITOL PHOSPHOCERAMIDE MANNOSYLTRANSFERASE 1"/>
    <property type="match status" value="1"/>
</dbReference>
<dbReference type="InterPro" id="IPR007577">
    <property type="entry name" value="GlycoTrfase_DXD_sugar-bd_CS"/>
</dbReference>
<dbReference type="EMBL" id="JAIWYP010000015">
    <property type="protein sequence ID" value="KAH3704398.1"/>
    <property type="molecule type" value="Genomic_DNA"/>
</dbReference>
<dbReference type="PANTHER" id="PTHR32385">
    <property type="entry name" value="MANNOSYL PHOSPHORYLINOSITOL CERAMIDE SYNTHASE"/>
    <property type="match status" value="1"/>
</dbReference>
<evidence type="ECO:0000313" key="3">
    <source>
        <dbReference type="EMBL" id="KAH3704398.1"/>
    </source>
</evidence>
<keyword evidence="2" id="KW-1133">Transmembrane helix</keyword>
<dbReference type="GO" id="GO:0051999">
    <property type="term" value="P:mannosyl-inositol phosphorylceramide biosynthetic process"/>
    <property type="evidence" value="ECO:0007669"/>
    <property type="project" value="TreeGrafter"/>
</dbReference>
<reference evidence="3" key="2">
    <citation type="submission" date="2020-11" db="EMBL/GenBank/DDBJ databases">
        <authorList>
            <person name="McCartney M.A."/>
            <person name="Auch B."/>
            <person name="Kono T."/>
            <person name="Mallez S."/>
            <person name="Becker A."/>
            <person name="Gohl D.M."/>
            <person name="Silverstein K.A.T."/>
            <person name="Koren S."/>
            <person name="Bechman K.B."/>
            <person name="Herman A."/>
            <person name="Abrahante J.E."/>
            <person name="Garbe J."/>
        </authorList>
    </citation>
    <scope>NUCLEOTIDE SEQUENCE</scope>
    <source>
        <strain evidence="3">Duluth1</strain>
        <tissue evidence="3">Whole animal</tissue>
    </source>
</reference>
<evidence type="ECO:0000256" key="2">
    <source>
        <dbReference type="SAM" id="Phobius"/>
    </source>
</evidence>
<accession>A0A9D3YUH7</accession>
<keyword evidence="4" id="KW-1185">Reference proteome</keyword>
<keyword evidence="2" id="KW-0812">Transmembrane</keyword>
<gene>
    <name evidence="3" type="ORF">DPMN_079453</name>
</gene>
<evidence type="ECO:0000313" key="4">
    <source>
        <dbReference type="Proteomes" id="UP000828390"/>
    </source>
</evidence>
<dbReference type="Pfam" id="PF04488">
    <property type="entry name" value="Gly_transf_sug"/>
    <property type="match status" value="1"/>
</dbReference>
<comment type="caution">
    <text evidence="3">The sequence shown here is derived from an EMBL/GenBank/DDBJ whole genome shotgun (WGS) entry which is preliminary data.</text>
</comment>